<dbReference type="AlphaFoldDB" id="F0UDK3"/>
<dbReference type="OMA" id="KDIAHQS"/>
<evidence type="ECO:0000313" key="2">
    <source>
        <dbReference type="Proteomes" id="UP000008142"/>
    </source>
</evidence>
<protein>
    <submittedName>
        <fullName evidence="1">Predicted protein</fullName>
    </submittedName>
</protein>
<dbReference type="Proteomes" id="UP000008142">
    <property type="component" value="Unassembled WGS sequence"/>
</dbReference>
<name>F0UDK3_AJEC8</name>
<dbReference type="HOGENOM" id="CLU_1447273_0_0_1"/>
<accession>F0UDK3</accession>
<dbReference type="OrthoDB" id="10647545at2759"/>
<dbReference type="EMBL" id="DS990637">
    <property type="protein sequence ID" value="EGC43534.1"/>
    <property type="molecule type" value="Genomic_DNA"/>
</dbReference>
<gene>
    <name evidence="1" type="ORF">HCEG_02749</name>
</gene>
<evidence type="ECO:0000313" key="1">
    <source>
        <dbReference type="EMBL" id="EGC43534.1"/>
    </source>
</evidence>
<organism evidence="2">
    <name type="scientific">Ajellomyces capsulatus (strain H88)</name>
    <name type="common">Darling's disease fungus</name>
    <name type="synonym">Histoplasma capsulatum</name>
    <dbReference type="NCBI Taxonomy" id="544711"/>
    <lineage>
        <taxon>Eukaryota</taxon>
        <taxon>Fungi</taxon>
        <taxon>Dikarya</taxon>
        <taxon>Ascomycota</taxon>
        <taxon>Pezizomycotina</taxon>
        <taxon>Eurotiomycetes</taxon>
        <taxon>Eurotiomycetidae</taxon>
        <taxon>Onygenales</taxon>
        <taxon>Ajellomycetaceae</taxon>
        <taxon>Histoplasma</taxon>
    </lineage>
</organism>
<sequence>MVFVRGPNDLKGLYDMMTVSRDAPSSSGCSVPIQSWMCPQAPVTDPPIAILCFPFLIPSFGIWVSEGQKERTLAVEKSAIVYHRGLYSEQTAPSHTKPSCDVDAPQCAPHCPPGPQLPPPRSLIRATSASSIFWGKGSKDIAHQSIRSVIQGRDHIGEVEAHPASPTLNKDGEVLSCRELGWDSSKENDNLARR</sequence>
<reference evidence="2" key="1">
    <citation type="submission" date="2008-07" db="EMBL/GenBank/DDBJ databases">
        <title>Annotation of Ajellomyces capsulatus strain H88.</title>
        <authorList>
            <person name="Champion M."/>
            <person name="Cuomo C."/>
            <person name="Ma L.-J."/>
            <person name="Henn M.R."/>
            <person name="Sil A."/>
            <person name="Goldman B."/>
            <person name="Young S.K."/>
            <person name="Kodira C.D."/>
            <person name="Zeng Q."/>
            <person name="Koehrsen M."/>
            <person name="Alvarado L."/>
            <person name="Berlin A."/>
            <person name="Borenstein D."/>
            <person name="Chen Z."/>
            <person name="Engels R."/>
            <person name="Freedman E."/>
            <person name="Gellesch M."/>
            <person name="Goldberg J."/>
            <person name="Griggs A."/>
            <person name="Gujja S."/>
            <person name="Heiman D."/>
            <person name="Hepburn T."/>
            <person name="Howarth C."/>
            <person name="Jen D."/>
            <person name="Larson L."/>
            <person name="Lewis B."/>
            <person name="Mehta T."/>
            <person name="Park D."/>
            <person name="Pearson M."/>
            <person name="Roberts A."/>
            <person name="Saif S."/>
            <person name="Shea T."/>
            <person name="Shenoy N."/>
            <person name="Sisk P."/>
            <person name="Stolte C."/>
            <person name="Sykes S."/>
            <person name="Walk T."/>
            <person name="White J."/>
            <person name="Yandava C."/>
            <person name="Klein B."/>
            <person name="McEwen J.G."/>
            <person name="Puccia R."/>
            <person name="Goldman G.H."/>
            <person name="Felipe M.S."/>
            <person name="Nino-Vega G."/>
            <person name="San-Blas G."/>
            <person name="Taylor J."/>
            <person name="Mendoza L."/>
            <person name="Galagan J."/>
            <person name="Nusbaum C."/>
            <person name="Birren B."/>
        </authorList>
    </citation>
    <scope>NUCLEOTIDE SEQUENCE [LARGE SCALE GENOMIC DNA]</scope>
    <source>
        <strain evidence="2">H88</strain>
    </source>
</reference>
<proteinExistence type="predicted"/>